<dbReference type="InterPro" id="IPR023213">
    <property type="entry name" value="CAT-like_dom_sf"/>
</dbReference>
<dbReference type="Proteomes" id="UP001291926">
    <property type="component" value="Unassembled WGS sequence"/>
</dbReference>
<keyword evidence="4" id="KW-1185">Reference proteome</keyword>
<dbReference type="EMBL" id="JAYDYQ010002152">
    <property type="protein sequence ID" value="KAK4486882.1"/>
    <property type="molecule type" value="Genomic_DNA"/>
</dbReference>
<dbReference type="PANTHER" id="PTHR31625">
    <property type="match status" value="1"/>
</dbReference>
<gene>
    <name evidence="3" type="ORF">RD792_006190</name>
</gene>
<evidence type="ECO:0000313" key="3">
    <source>
        <dbReference type="EMBL" id="KAK4486882.1"/>
    </source>
</evidence>
<reference evidence="3 4" key="1">
    <citation type="journal article" date="2023" name="bioRxiv">
        <title>Genome report: Whole genome sequence and annotation of Penstemon davidsonii.</title>
        <authorList>
            <person name="Ostevik K.L."/>
            <person name="Alabady M."/>
            <person name="Zhang M."/>
            <person name="Rausher M.D."/>
        </authorList>
    </citation>
    <scope>NUCLEOTIDE SEQUENCE [LARGE SCALE GENOMIC DNA]</scope>
    <source>
        <strain evidence="3">DNT005</strain>
        <tissue evidence="3">Whole leaf</tissue>
    </source>
</reference>
<sequence length="276" mass="31139">MPVCRYRKGDSVPVTIAISDSDFIHLTGNHARSATEFHGFVSQLPPLNRTTFQDLDGLDSICWNQVKVSRPTLIPTSFSNNKVRATFVMSKDDVQKLKDVVLERRPNMAYVSTFTVACAHGAFKSALAWDIFWELFGSNETGNESWRIERKLNDGFLDAVQAIGEEIRKTVYNENGVLDSIRKISVVEFRSLIGKRALYVAGSPRLDVYGVDFGWEKVKKYESVNIDLYRSISIYKSREIEGGIEIGFSGSKIQMDAFTTIFKEGLRRKNSSSNPI</sequence>
<protein>
    <submittedName>
        <fullName evidence="3">Uncharacterized protein</fullName>
    </submittedName>
</protein>
<keyword evidence="1" id="KW-0808">Transferase</keyword>
<dbReference type="InterPro" id="IPR051504">
    <property type="entry name" value="Plant_metabolite_acyltrans"/>
</dbReference>
<evidence type="ECO:0000256" key="2">
    <source>
        <dbReference type="ARBA" id="ARBA00023315"/>
    </source>
</evidence>
<keyword evidence="2" id="KW-0012">Acyltransferase</keyword>
<organism evidence="3 4">
    <name type="scientific">Penstemon davidsonii</name>
    <dbReference type="NCBI Taxonomy" id="160366"/>
    <lineage>
        <taxon>Eukaryota</taxon>
        <taxon>Viridiplantae</taxon>
        <taxon>Streptophyta</taxon>
        <taxon>Embryophyta</taxon>
        <taxon>Tracheophyta</taxon>
        <taxon>Spermatophyta</taxon>
        <taxon>Magnoliopsida</taxon>
        <taxon>eudicotyledons</taxon>
        <taxon>Gunneridae</taxon>
        <taxon>Pentapetalae</taxon>
        <taxon>asterids</taxon>
        <taxon>lamiids</taxon>
        <taxon>Lamiales</taxon>
        <taxon>Plantaginaceae</taxon>
        <taxon>Cheloneae</taxon>
        <taxon>Penstemon</taxon>
    </lineage>
</organism>
<evidence type="ECO:0000256" key="1">
    <source>
        <dbReference type="ARBA" id="ARBA00022679"/>
    </source>
</evidence>
<name>A0ABR0DCE0_9LAMI</name>
<evidence type="ECO:0000313" key="4">
    <source>
        <dbReference type="Proteomes" id="UP001291926"/>
    </source>
</evidence>
<comment type="caution">
    <text evidence="3">The sequence shown here is derived from an EMBL/GenBank/DDBJ whole genome shotgun (WGS) entry which is preliminary data.</text>
</comment>
<proteinExistence type="predicted"/>
<accession>A0ABR0DCE0</accession>
<dbReference type="Gene3D" id="3.30.559.10">
    <property type="entry name" value="Chloramphenicol acetyltransferase-like domain"/>
    <property type="match status" value="1"/>
</dbReference>